<feature type="region of interest" description="Disordered" evidence="2">
    <location>
        <begin position="1"/>
        <end position="49"/>
    </location>
</feature>
<keyword evidence="1" id="KW-0175">Coiled coil</keyword>
<evidence type="ECO:0000256" key="1">
    <source>
        <dbReference type="SAM" id="Coils"/>
    </source>
</evidence>
<feature type="compositionally biased region" description="Low complexity" evidence="2">
    <location>
        <begin position="968"/>
        <end position="989"/>
    </location>
</feature>
<feature type="coiled-coil region" evidence="1">
    <location>
        <begin position="586"/>
        <end position="630"/>
    </location>
</feature>
<reference evidence="3" key="2">
    <citation type="submission" date="2021-04" db="EMBL/GenBank/DDBJ databases">
        <authorList>
            <person name="Gilroy R."/>
        </authorList>
    </citation>
    <scope>NUCLEOTIDE SEQUENCE</scope>
    <source>
        <strain evidence="3">USASDec5-558</strain>
    </source>
</reference>
<feature type="coiled-coil region" evidence="1">
    <location>
        <begin position="447"/>
        <end position="474"/>
    </location>
</feature>
<feature type="compositionally biased region" description="Polar residues" evidence="2">
    <location>
        <begin position="894"/>
        <end position="903"/>
    </location>
</feature>
<sequence>MSDSLSKEQRHVVAPDYRNNAAGNASSPDADEWYDQGFDLADESRQEQAMLHDDGFGVNPALLDDAEEQFSAASKNRLRSDAEKQLKDGTVELHMDPLSPIREISQGSKQLNAREGDIEVGGNGRIFDRANATHAHVQSEYLGPKPKPAEVKQVGTVYSPEYLAKKEREAQELAAAQQEAQDIAAAENSDFRTVVRRDKNFTVDDSRFLNAMREQQAERDAAKAAVFSGAVDTAALEQTPSKLTAAERAARTAATVAASTYAGSKRAAVGGNLQAPSDYLGPKPKPVEIKQVGTVYSPEYLAKKEREAQELAKAQLEAQALAAAENSDYRTVVRREPNYSAEDSRFMQSLRDQQEDRDAQALGSSFGLSDAEAAAIAASDAADEAAMAQAERDRANKITAAVAASTYKGSKLAPVGGNLQAASDYLGPKPKPVEVKQVGTVYSPEYLAQREREAQEAERARRELEAMRRAQSGDYRTVVQHEHGIADNQLVSSLRNDAALRDATEFVNKNFEMSDAEIAAMEAREAAKEAKAVAANLQGAQATDFGGEGSLLSRRSNMMASSDYLGPKVQNSGPKQVGTVYSPEYLAKKEREAKEREREQRAIEEQKAAIEQAQRKFDMTDDEIAAMEAREAAKDPSGKVVAANLQGAQATAFGGAGSLFTQRANNMAASDYLGPKAQSFGRMASSDYLGPKVQNSGSKQVGTVYSPEYLAQKEREAQAREAAQREREAQREAENGDYRTLVRRAPSTSDADTRFMQSLREQQKDRDAQEQINRNFEMTDAEIAAMEARDAANLAAAQAAKGSTEFGGEGSLLSRRANKMASSDYLGPKPQRAEVHQVGTVYSPEYLALMQEREALASAQKQIDAQGSALDPNGDYRTRVSHSNNMSLEESRFLQSLRQAQSRQEADPSSAPATLAQSGGYSDLERQQMRQAQQSRLQQHQKAINERASIERQQAIAAQQERLRQMRQRQLQEQQARQRQALGQGQNAARQGAAGAAGAAANAAPELTGVAAAEARAAAQTMTYSEAIKDEYTTKGALELRKMREQELAQSPHPNKPKSNSEKTLEELAREYPGLSPEHLVKLKRSSNRCHLVSRTPIFDAKSNISMYELKFTAGKVFQVNALKSDHVYHVLFGYFIRRGISCFIGRNKSVLVMMPITYDFLDYIDRYSVNRVVLRICPEQPVTPSALHILTKLRRSGMSFAIDLMVLLKRDWNKAVLSIEYVMIDMSGKVKEQLSVFQRLKIKAPWLKTIGYNDVNGDGYAYLAKHMIDFLDAPFWNIGLQFTQDVEFFAPLQQEVTMLIHELFKEQPNYNIFQQFLRAHESLSRDMAVFLYRFRHASPRQVQNITELFRFLMDYSPNRSFSVMAGRTIMLAYVKGVNMSSQSILQEHYSQAIIRGYFVEYMSKIFDDPFVNRYAFQ</sequence>
<feature type="region of interest" description="Disordered" evidence="2">
    <location>
        <begin position="715"/>
        <end position="754"/>
    </location>
</feature>
<reference evidence="3" key="1">
    <citation type="journal article" date="2021" name="PeerJ">
        <title>Extensive microbial diversity within the chicken gut microbiome revealed by metagenomics and culture.</title>
        <authorList>
            <person name="Gilroy R."/>
            <person name="Ravi A."/>
            <person name="Getino M."/>
            <person name="Pursley I."/>
            <person name="Horton D.L."/>
            <person name="Alikhan N.F."/>
            <person name="Baker D."/>
            <person name="Gharbi K."/>
            <person name="Hall N."/>
            <person name="Watson M."/>
            <person name="Adriaenssens E.M."/>
            <person name="Foster-Nyarko E."/>
            <person name="Jarju S."/>
            <person name="Secka A."/>
            <person name="Antonio M."/>
            <person name="Oren A."/>
            <person name="Chaudhuri R.R."/>
            <person name="La Ragione R."/>
            <person name="Hildebrand F."/>
            <person name="Pallen M.J."/>
        </authorList>
    </citation>
    <scope>NUCLEOTIDE SEQUENCE</scope>
    <source>
        <strain evidence="3">USASDec5-558</strain>
    </source>
</reference>
<comment type="caution">
    <text evidence="3">The sequence shown here is derived from an EMBL/GenBank/DDBJ whole genome shotgun (WGS) entry which is preliminary data.</text>
</comment>
<gene>
    <name evidence="3" type="ORF">H9850_10130</name>
</gene>
<feature type="non-terminal residue" evidence="3">
    <location>
        <position position="1418"/>
    </location>
</feature>
<accession>A0A9D1WEZ0</accession>
<evidence type="ECO:0000313" key="4">
    <source>
        <dbReference type="Proteomes" id="UP000886829"/>
    </source>
</evidence>
<dbReference type="EMBL" id="DXEV01000200">
    <property type="protein sequence ID" value="HIX57810.1"/>
    <property type="molecule type" value="Genomic_DNA"/>
</dbReference>
<evidence type="ECO:0000256" key="2">
    <source>
        <dbReference type="SAM" id="MobiDB-lite"/>
    </source>
</evidence>
<evidence type="ECO:0000313" key="3">
    <source>
        <dbReference type="EMBL" id="HIX57810.1"/>
    </source>
</evidence>
<feature type="coiled-coil region" evidence="1">
    <location>
        <begin position="513"/>
        <end position="540"/>
    </location>
</feature>
<protein>
    <submittedName>
        <fullName evidence="3">Uncharacterized protein</fullName>
    </submittedName>
</protein>
<feature type="compositionally biased region" description="Basic and acidic residues" evidence="2">
    <location>
        <begin position="1"/>
        <end position="13"/>
    </location>
</feature>
<name>A0A9D1WEZ0_9GAMM</name>
<proteinExistence type="predicted"/>
<organism evidence="3 4">
    <name type="scientific">Candidatus Anaerobiospirillum pullistercoris</name>
    <dbReference type="NCBI Taxonomy" id="2838452"/>
    <lineage>
        <taxon>Bacteria</taxon>
        <taxon>Pseudomonadati</taxon>
        <taxon>Pseudomonadota</taxon>
        <taxon>Gammaproteobacteria</taxon>
        <taxon>Aeromonadales</taxon>
        <taxon>Succinivibrionaceae</taxon>
        <taxon>Anaerobiospirillum</taxon>
    </lineage>
</organism>
<feature type="region of interest" description="Disordered" evidence="2">
    <location>
        <begin position="959"/>
        <end position="989"/>
    </location>
</feature>
<dbReference type="Proteomes" id="UP000886829">
    <property type="component" value="Unassembled WGS sequence"/>
</dbReference>
<feature type="compositionally biased region" description="Basic and acidic residues" evidence="2">
    <location>
        <begin position="715"/>
        <end position="737"/>
    </location>
</feature>
<feature type="region of interest" description="Disordered" evidence="2">
    <location>
        <begin position="894"/>
        <end position="917"/>
    </location>
</feature>